<gene>
    <name evidence="1" type="ORF">MSAN_02117900</name>
</gene>
<evidence type="ECO:0000313" key="2">
    <source>
        <dbReference type="Proteomes" id="UP000623467"/>
    </source>
</evidence>
<dbReference type="Proteomes" id="UP000623467">
    <property type="component" value="Unassembled WGS sequence"/>
</dbReference>
<accession>A0A8H7CKC2</accession>
<evidence type="ECO:0000313" key="1">
    <source>
        <dbReference type="EMBL" id="KAF7340884.1"/>
    </source>
</evidence>
<sequence length="377" mass="43014">MVLTRRTHRERMEISRWLPNETIVEIIQHSTKADQATLVRVSKLFRDLCLPVLYRVVELDHKNAPNNINSFCSVIMKNPSRANAVRSFTVILPWPRNDTSRRTKRCKGLLLASLKLMSKLNHLLISSLDDYTCILLQECNFPQLTSCNLLASMYYDPSPESADSVTVFLVHHPTLRRLHLNLSSGFASLLGRVTLPNLEYYEGGAGFVLVLDAISLKEVRLRWNSKDVDKIITTISSITKADVPFISSHKYSGGICYQIMSSMSMHMRHTKTLRLSPLAHHDALPYQDTIRHITECLPRFTGLLYLAMEWSKRTCPTSGANKHEDRIAVEGWGEACPTLEGCCLNHSCWRKVDGRWENYPVREFWVLAGLPDLAARY</sequence>
<keyword evidence="2" id="KW-1185">Reference proteome</keyword>
<reference evidence="1" key="1">
    <citation type="submission" date="2020-05" db="EMBL/GenBank/DDBJ databases">
        <title>Mycena genomes resolve the evolution of fungal bioluminescence.</title>
        <authorList>
            <person name="Tsai I.J."/>
        </authorList>
    </citation>
    <scope>NUCLEOTIDE SEQUENCE</scope>
    <source>
        <strain evidence="1">160909Yilan</strain>
    </source>
</reference>
<dbReference type="EMBL" id="JACAZH010000029">
    <property type="protein sequence ID" value="KAF7340884.1"/>
    <property type="molecule type" value="Genomic_DNA"/>
</dbReference>
<proteinExistence type="predicted"/>
<dbReference type="OrthoDB" id="3190489at2759"/>
<evidence type="ECO:0008006" key="3">
    <source>
        <dbReference type="Google" id="ProtNLM"/>
    </source>
</evidence>
<organism evidence="1 2">
    <name type="scientific">Mycena sanguinolenta</name>
    <dbReference type="NCBI Taxonomy" id="230812"/>
    <lineage>
        <taxon>Eukaryota</taxon>
        <taxon>Fungi</taxon>
        <taxon>Dikarya</taxon>
        <taxon>Basidiomycota</taxon>
        <taxon>Agaricomycotina</taxon>
        <taxon>Agaricomycetes</taxon>
        <taxon>Agaricomycetidae</taxon>
        <taxon>Agaricales</taxon>
        <taxon>Marasmiineae</taxon>
        <taxon>Mycenaceae</taxon>
        <taxon>Mycena</taxon>
    </lineage>
</organism>
<name>A0A8H7CKC2_9AGAR</name>
<comment type="caution">
    <text evidence="1">The sequence shown here is derived from an EMBL/GenBank/DDBJ whole genome shotgun (WGS) entry which is preliminary data.</text>
</comment>
<protein>
    <recommendedName>
        <fullName evidence="3">F-box domain-containing protein</fullName>
    </recommendedName>
</protein>
<dbReference type="AlphaFoldDB" id="A0A8H7CKC2"/>